<dbReference type="PRINTS" id="PR00258">
    <property type="entry name" value="SPERACTRCPTR"/>
</dbReference>
<dbReference type="GO" id="GO:0016020">
    <property type="term" value="C:membrane"/>
    <property type="evidence" value="ECO:0007669"/>
    <property type="project" value="UniProtKB-SubCell"/>
</dbReference>
<evidence type="ECO:0000256" key="2">
    <source>
        <dbReference type="ARBA" id="ARBA00022692"/>
    </source>
</evidence>
<comment type="subcellular location">
    <subcellularLocation>
        <location evidence="1">Membrane</location>
        <topology evidence="1">Single-pass membrane protein</topology>
    </subcellularLocation>
</comment>
<dbReference type="InterPro" id="IPR036772">
    <property type="entry name" value="SRCR-like_dom_sf"/>
</dbReference>
<keyword evidence="7" id="KW-1015">Disulfide bond</keyword>
<dbReference type="PROSITE" id="PS50287">
    <property type="entry name" value="SRCR_2"/>
    <property type="match status" value="1"/>
</dbReference>
<evidence type="ECO:0000313" key="10">
    <source>
        <dbReference type="EMBL" id="GIL85269.1"/>
    </source>
</evidence>
<keyword evidence="5" id="KW-1133">Transmembrane helix</keyword>
<dbReference type="Pfam" id="PF00530">
    <property type="entry name" value="SRCR"/>
    <property type="match status" value="1"/>
</dbReference>
<keyword evidence="8" id="KW-0325">Glycoprotein</keyword>
<dbReference type="PANTHER" id="PTHR48071">
    <property type="entry name" value="SRCR DOMAIN-CONTAINING PROTEIN"/>
    <property type="match status" value="1"/>
</dbReference>
<dbReference type="EMBL" id="BNCP01000032">
    <property type="protein sequence ID" value="GIL85269.1"/>
    <property type="molecule type" value="Genomic_DNA"/>
</dbReference>
<evidence type="ECO:0000256" key="1">
    <source>
        <dbReference type="ARBA" id="ARBA00004167"/>
    </source>
</evidence>
<dbReference type="AlphaFoldDB" id="A0A8J4CNI0"/>
<evidence type="ECO:0000256" key="4">
    <source>
        <dbReference type="ARBA" id="ARBA00022737"/>
    </source>
</evidence>
<keyword evidence="2" id="KW-0812">Transmembrane</keyword>
<evidence type="ECO:0000256" key="5">
    <source>
        <dbReference type="ARBA" id="ARBA00022989"/>
    </source>
</evidence>
<keyword evidence="11" id="KW-1185">Reference proteome</keyword>
<dbReference type="PANTHER" id="PTHR48071:SF18">
    <property type="entry name" value="DELETED IN MALIGNANT BRAIN TUMORS 1 PROTEIN-RELATED"/>
    <property type="match status" value="1"/>
</dbReference>
<name>A0A8J4CNI0_9CHLO</name>
<evidence type="ECO:0000259" key="9">
    <source>
        <dbReference type="PROSITE" id="PS50287"/>
    </source>
</evidence>
<evidence type="ECO:0000256" key="7">
    <source>
        <dbReference type="ARBA" id="ARBA00023157"/>
    </source>
</evidence>
<dbReference type="OrthoDB" id="534659at2759"/>
<organism evidence="10 11">
    <name type="scientific">Volvox reticuliferus</name>
    <dbReference type="NCBI Taxonomy" id="1737510"/>
    <lineage>
        <taxon>Eukaryota</taxon>
        <taxon>Viridiplantae</taxon>
        <taxon>Chlorophyta</taxon>
        <taxon>core chlorophytes</taxon>
        <taxon>Chlorophyceae</taxon>
        <taxon>CS clade</taxon>
        <taxon>Chlamydomonadales</taxon>
        <taxon>Volvocaceae</taxon>
        <taxon>Volvox</taxon>
    </lineage>
</organism>
<dbReference type="Gene3D" id="3.10.250.10">
    <property type="entry name" value="SRCR-like domain"/>
    <property type="match status" value="1"/>
</dbReference>
<protein>
    <recommendedName>
        <fullName evidence="9">SRCR domain-containing protein</fullName>
    </recommendedName>
</protein>
<dbReference type="Proteomes" id="UP000747110">
    <property type="component" value="Unassembled WGS sequence"/>
</dbReference>
<gene>
    <name evidence="10" type="ORF">Vretifemale_13874</name>
</gene>
<dbReference type="PROSITE" id="PS00420">
    <property type="entry name" value="SRCR_1"/>
    <property type="match status" value="1"/>
</dbReference>
<sequence>MCVYLCVCVCVRARLRVYICALPTVPPPRPPFRPSPRPLTALACGSPKPIRRYGCGGKPGAVRLVGGRSPQEGTVQVCRNVVWGTICDTNWNDVDARVVCRQLGFANGAAVSSKGQLMNGTVYGHTFPQGPSDMKVLYSNLDCHDTDVTLDSCVRRQQECKSNGSSRQDAGVVCW</sequence>
<dbReference type="SUPFAM" id="SSF56487">
    <property type="entry name" value="SRCR-like"/>
    <property type="match status" value="1"/>
</dbReference>
<evidence type="ECO:0000256" key="6">
    <source>
        <dbReference type="ARBA" id="ARBA00023136"/>
    </source>
</evidence>
<comment type="caution">
    <text evidence="10">The sequence shown here is derived from an EMBL/GenBank/DDBJ whole genome shotgun (WGS) entry which is preliminary data.</text>
</comment>
<evidence type="ECO:0000313" key="11">
    <source>
        <dbReference type="Proteomes" id="UP000747110"/>
    </source>
</evidence>
<reference evidence="10" key="1">
    <citation type="journal article" date="2021" name="Proc. Natl. Acad. Sci. U.S.A.">
        <title>Three genomes in the algal genus Volvox reveal the fate of a haploid sex-determining region after a transition to homothallism.</title>
        <authorList>
            <person name="Yamamoto K."/>
            <person name="Hamaji T."/>
            <person name="Kawai-Toyooka H."/>
            <person name="Matsuzaki R."/>
            <person name="Takahashi F."/>
            <person name="Nishimura Y."/>
            <person name="Kawachi M."/>
            <person name="Noguchi H."/>
            <person name="Minakuchi Y."/>
            <person name="Umen J.G."/>
            <person name="Toyoda A."/>
            <person name="Nozaki H."/>
        </authorList>
    </citation>
    <scope>NUCLEOTIDE SEQUENCE</scope>
    <source>
        <strain evidence="10">NIES-3786</strain>
    </source>
</reference>
<accession>A0A8J4CNI0</accession>
<proteinExistence type="predicted"/>
<keyword evidence="3" id="KW-0732">Signal</keyword>
<evidence type="ECO:0000256" key="8">
    <source>
        <dbReference type="ARBA" id="ARBA00023180"/>
    </source>
</evidence>
<dbReference type="FunFam" id="3.10.250.10:FF:000016">
    <property type="entry name" value="Scavenger receptor cysteine-rich protein type 12"/>
    <property type="match status" value="1"/>
</dbReference>
<dbReference type="SMART" id="SM00202">
    <property type="entry name" value="SR"/>
    <property type="match status" value="1"/>
</dbReference>
<keyword evidence="4" id="KW-0677">Repeat</keyword>
<feature type="domain" description="SRCR" evidence="9">
    <location>
        <begin position="62"/>
        <end position="175"/>
    </location>
</feature>
<evidence type="ECO:0000256" key="3">
    <source>
        <dbReference type="ARBA" id="ARBA00022729"/>
    </source>
</evidence>
<keyword evidence="6" id="KW-0472">Membrane</keyword>
<dbReference type="InterPro" id="IPR001190">
    <property type="entry name" value="SRCR"/>
</dbReference>